<reference evidence="4" key="1">
    <citation type="submission" date="2017-09" db="EMBL/GenBank/DDBJ databases">
        <title>Depth-based differentiation of microbial function through sediment-hosted aquifers and enrichment of novel symbionts in the deep terrestrial subsurface.</title>
        <authorList>
            <person name="Probst A.J."/>
            <person name="Ladd B."/>
            <person name="Jarett J.K."/>
            <person name="Geller-Mcgrath D.E."/>
            <person name="Sieber C.M.K."/>
            <person name="Emerson J.B."/>
            <person name="Anantharaman K."/>
            <person name="Thomas B.C."/>
            <person name="Malmstrom R."/>
            <person name="Stieglmeier M."/>
            <person name="Klingl A."/>
            <person name="Woyke T."/>
            <person name="Ryan C.M."/>
            <person name="Banfield J.F."/>
        </authorList>
    </citation>
    <scope>NUCLEOTIDE SEQUENCE [LARGE SCALE GENOMIC DNA]</scope>
</reference>
<evidence type="ECO:0000313" key="3">
    <source>
        <dbReference type="EMBL" id="PIR94987.1"/>
    </source>
</evidence>
<dbReference type="InterPro" id="IPR015760">
    <property type="entry name" value="TIF_IF2"/>
</dbReference>
<keyword evidence="1" id="KW-0547">Nucleotide-binding</keyword>
<dbReference type="SUPFAM" id="SSF52156">
    <property type="entry name" value="Initiation factor IF2/eIF5b, domain 3"/>
    <property type="match status" value="1"/>
</dbReference>
<dbReference type="GO" id="GO:0005525">
    <property type="term" value="F:GTP binding"/>
    <property type="evidence" value="ECO:0007669"/>
    <property type="project" value="UniProtKB-KW"/>
</dbReference>
<keyword evidence="2" id="KW-0342">GTP-binding</keyword>
<evidence type="ECO:0000256" key="2">
    <source>
        <dbReference type="ARBA" id="ARBA00023134"/>
    </source>
</evidence>
<dbReference type="PANTHER" id="PTHR43381">
    <property type="entry name" value="TRANSLATION INITIATION FACTOR IF-2-RELATED"/>
    <property type="match status" value="1"/>
</dbReference>
<dbReference type="InterPro" id="IPR009000">
    <property type="entry name" value="Transl_B-barrel_sf"/>
</dbReference>
<dbReference type="AlphaFoldDB" id="A0A2H0V7B1"/>
<dbReference type="InterPro" id="IPR036925">
    <property type="entry name" value="TIF_IF2_dom3_sf"/>
</dbReference>
<evidence type="ECO:0000256" key="1">
    <source>
        <dbReference type="ARBA" id="ARBA00022741"/>
    </source>
</evidence>
<gene>
    <name evidence="3" type="ORF">COT95_01150</name>
</gene>
<dbReference type="GO" id="GO:0005737">
    <property type="term" value="C:cytoplasm"/>
    <property type="evidence" value="ECO:0007669"/>
    <property type="project" value="TreeGrafter"/>
</dbReference>
<protein>
    <recommendedName>
        <fullName evidence="5">Translation initiation factor IF-2</fullName>
    </recommendedName>
</protein>
<sequence>LAREKNVEIKTYKIIYELVDYIRQKMESVLGDKITRKDLGELKVLAIFKKTEAGQVIGGKIDKGIIESKSKADVVRGEQIIGQGEIINVQSGKEDVKRAEIGQECGVNVKSDVDIQVGDVLRVYKEEINAKKL</sequence>
<dbReference type="Gene3D" id="2.40.30.10">
    <property type="entry name" value="Translation factors"/>
    <property type="match status" value="1"/>
</dbReference>
<dbReference type="PANTHER" id="PTHR43381:SF5">
    <property type="entry name" value="TR-TYPE G DOMAIN-CONTAINING PROTEIN"/>
    <property type="match status" value="1"/>
</dbReference>
<feature type="non-terminal residue" evidence="3">
    <location>
        <position position="1"/>
    </location>
</feature>
<accession>A0A2H0V7B1</accession>
<name>A0A2H0V7B1_9BACT</name>
<dbReference type="EMBL" id="PFAN01000064">
    <property type="protein sequence ID" value="PIR94987.1"/>
    <property type="molecule type" value="Genomic_DNA"/>
</dbReference>
<evidence type="ECO:0000313" key="4">
    <source>
        <dbReference type="Proteomes" id="UP000228614"/>
    </source>
</evidence>
<proteinExistence type="predicted"/>
<comment type="caution">
    <text evidence="3">The sequence shown here is derived from an EMBL/GenBank/DDBJ whole genome shotgun (WGS) entry which is preliminary data.</text>
</comment>
<dbReference type="Proteomes" id="UP000228614">
    <property type="component" value="Unassembled WGS sequence"/>
</dbReference>
<organism evidence="3 4">
    <name type="scientific">Candidatus Falkowbacteria bacterium CG10_big_fil_rev_8_21_14_0_10_37_6</name>
    <dbReference type="NCBI Taxonomy" id="1974563"/>
    <lineage>
        <taxon>Bacteria</taxon>
        <taxon>Candidatus Falkowiibacteriota</taxon>
    </lineage>
</organism>
<evidence type="ECO:0008006" key="5">
    <source>
        <dbReference type="Google" id="ProtNLM"/>
    </source>
</evidence>
<dbReference type="SUPFAM" id="SSF50447">
    <property type="entry name" value="Translation proteins"/>
    <property type="match status" value="1"/>
</dbReference>
<dbReference type="GO" id="GO:0003743">
    <property type="term" value="F:translation initiation factor activity"/>
    <property type="evidence" value="ECO:0007669"/>
    <property type="project" value="TreeGrafter"/>
</dbReference>